<dbReference type="EMBL" id="NBSK02000003">
    <property type="protein sequence ID" value="KAJ0215834.1"/>
    <property type="molecule type" value="Genomic_DNA"/>
</dbReference>
<evidence type="ECO:0000256" key="5">
    <source>
        <dbReference type="ARBA" id="ARBA00023136"/>
    </source>
</evidence>
<dbReference type="CDD" id="cd20069">
    <property type="entry name" value="5TM_Oxa1-like"/>
    <property type="match status" value="1"/>
</dbReference>
<name>A0A9R1W2C0_LACSA</name>
<feature type="compositionally biased region" description="Polar residues" evidence="7">
    <location>
        <begin position="414"/>
        <end position="425"/>
    </location>
</feature>
<feature type="domain" description="Membrane insertase YidC/Oxa/ALB C-terminal" evidence="8">
    <location>
        <begin position="170"/>
        <end position="318"/>
    </location>
</feature>
<gene>
    <name evidence="9" type="ORF">LSAT_V11C300105660</name>
</gene>
<evidence type="ECO:0000313" key="10">
    <source>
        <dbReference type="Proteomes" id="UP000235145"/>
    </source>
</evidence>
<evidence type="ECO:0000256" key="3">
    <source>
        <dbReference type="ARBA" id="ARBA00022692"/>
    </source>
</evidence>
<evidence type="ECO:0000256" key="6">
    <source>
        <dbReference type="RuleBase" id="RU003945"/>
    </source>
</evidence>
<evidence type="ECO:0000256" key="4">
    <source>
        <dbReference type="ARBA" id="ARBA00022989"/>
    </source>
</evidence>
<evidence type="ECO:0000313" key="9">
    <source>
        <dbReference type="EMBL" id="KAJ0215834.1"/>
    </source>
</evidence>
<keyword evidence="4" id="KW-1133">Transmembrane helix</keyword>
<dbReference type="Proteomes" id="UP000235145">
    <property type="component" value="Unassembled WGS sequence"/>
</dbReference>
<dbReference type="AlphaFoldDB" id="A0A9R1W2C0"/>
<dbReference type="InterPro" id="IPR028055">
    <property type="entry name" value="YidC/Oxa/ALB_C"/>
</dbReference>
<evidence type="ECO:0000256" key="7">
    <source>
        <dbReference type="SAM" id="MobiDB-lite"/>
    </source>
</evidence>
<dbReference type="PANTHER" id="PTHR12428">
    <property type="entry name" value="OXA1"/>
    <property type="match status" value="1"/>
</dbReference>
<dbReference type="InterPro" id="IPR001708">
    <property type="entry name" value="YidC/ALB3/OXA1/COX18"/>
</dbReference>
<comment type="similarity">
    <text evidence="2">Belongs to the OXA1/ALB3/YidC (TC 2.A.9.2) family.</text>
</comment>
<keyword evidence="3 6" id="KW-0812">Transmembrane</keyword>
<feature type="region of interest" description="Disordered" evidence="7">
    <location>
        <begin position="385"/>
        <end position="445"/>
    </location>
</feature>
<reference evidence="9 10" key="1">
    <citation type="journal article" date="2017" name="Nat. Commun.">
        <title>Genome assembly with in vitro proximity ligation data and whole-genome triplication in lettuce.</title>
        <authorList>
            <person name="Reyes-Chin-Wo S."/>
            <person name="Wang Z."/>
            <person name="Yang X."/>
            <person name="Kozik A."/>
            <person name="Arikit S."/>
            <person name="Song C."/>
            <person name="Xia L."/>
            <person name="Froenicke L."/>
            <person name="Lavelle D.O."/>
            <person name="Truco M.J."/>
            <person name="Xia R."/>
            <person name="Zhu S."/>
            <person name="Xu C."/>
            <person name="Xu H."/>
            <person name="Xu X."/>
            <person name="Cox K."/>
            <person name="Korf I."/>
            <person name="Meyers B.C."/>
            <person name="Michelmore R.W."/>
        </authorList>
    </citation>
    <scope>NUCLEOTIDE SEQUENCE [LARGE SCALE GENOMIC DNA]</scope>
    <source>
        <strain evidence="10">cv. Salinas</strain>
        <tissue evidence="9">Seedlings</tissue>
    </source>
</reference>
<comment type="subcellular location">
    <subcellularLocation>
        <location evidence="1 6">Membrane</location>
        <topology evidence="1 6">Multi-pass membrane protein</topology>
    </subcellularLocation>
</comment>
<evidence type="ECO:0000259" key="8">
    <source>
        <dbReference type="Pfam" id="PF02096"/>
    </source>
</evidence>
<dbReference type="Pfam" id="PF02096">
    <property type="entry name" value="60KD_IMP"/>
    <property type="match status" value="1"/>
</dbReference>
<keyword evidence="5" id="KW-0472">Membrane</keyword>
<organism evidence="9 10">
    <name type="scientific">Lactuca sativa</name>
    <name type="common">Garden lettuce</name>
    <dbReference type="NCBI Taxonomy" id="4236"/>
    <lineage>
        <taxon>Eukaryota</taxon>
        <taxon>Viridiplantae</taxon>
        <taxon>Streptophyta</taxon>
        <taxon>Embryophyta</taxon>
        <taxon>Tracheophyta</taxon>
        <taxon>Spermatophyta</taxon>
        <taxon>Magnoliopsida</taxon>
        <taxon>eudicotyledons</taxon>
        <taxon>Gunneridae</taxon>
        <taxon>Pentapetalae</taxon>
        <taxon>asterids</taxon>
        <taxon>campanulids</taxon>
        <taxon>Asterales</taxon>
        <taxon>Asteraceae</taxon>
        <taxon>Cichorioideae</taxon>
        <taxon>Cichorieae</taxon>
        <taxon>Lactucinae</taxon>
        <taxon>Lactuca</taxon>
    </lineage>
</organism>
<dbReference type="GO" id="GO:0005743">
    <property type="term" value="C:mitochondrial inner membrane"/>
    <property type="evidence" value="ECO:0000318"/>
    <property type="project" value="GO_Central"/>
</dbReference>
<dbReference type="PANTHER" id="PTHR12428:SF34">
    <property type="entry name" value="MITOCHONDRIAL INNER MEMBRANE PROTEIN OXA1-LIKE"/>
    <property type="match status" value="1"/>
</dbReference>
<keyword evidence="10" id="KW-1185">Reference proteome</keyword>
<evidence type="ECO:0000256" key="2">
    <source>
        <dbReference type="ARBA" id="ARBA00010583"/>
    </source>
</evidence>
<dbReference type="GO" id="GO:0032977">
    <property type="term" value="F:membrane insertase activity"/>
    <property type="evidence" value="ECO:0000318"/>
    <property type="project" value="GO_Central"/>
</dbReference>
<protein>
    <recommendedName>
        <fullName evidence="8">Membrane insertase YidC/Oxa/ALB C-terminal domain-containing protein</fullName>
    </recommendedName>
</protein>
<comment type="caution">
    <text evidence="9">The sequence shown here is derived from an EMBL/GenBank/DDBJ whole genome shotgun (WGS) entry which is preliminary data.</text>
</comment>
<proteinExistence type="inferred from homology"/>
<sequence>MAYRRSLTIRARLFAQQRFAPSFSYLHQEDDRKNTHSDEKVTSFLQSRSYGCFGNNSNTSLGFGGGGGGGGGGLSFRDPRWSQFLQVPMTTSGFLLTRNMSTTIGDGDDTEKIEYMTDMADVLANKTMEVASTQSPVLSEVAVAAADSWLPVAALQYAIDGIHNFTGLNWWASIVITTLVIRTLSVPIMINQLKATSKLTILRPELEQIKQEMQDRGMSPSAVAEGQEKMKKVFKEHGVSTFTPLKGLFIQGPVFVSFFLAIQNMVEKVPSFQHGGISWFLDLTTADTFYILPFLTAFSFWITVEFNMQEGLEGNPAAATMKNVSRGFAALTVPLTAIIKKPSVKKFLNIPIIIPPPPSPASQSKPAFSFFEGLKKYAAAQAMQQRQGETKPAITNQTTAPLLSQKPSSDEQKLTTQRVSSSSVLSHRIKNLEKEVKGRKKNKKR</sequence>
<evidence type="ECO:0000256" key="1">
    <source>
        <dbReference type="ARBA" id="ARBA00004141"/>
    </source>
</evidence>
<feature type="compositionally biased region" description="Polar residues" evidence="7">
    <location>
        <begin position="385"/>
        <end position="407"/>
    </location>
</feature>
<accession>A0A9R1W2C0</accession>
<comment type="similarity">
    <text evidence="6">Belongs to the OXA1/ALB3/YidC family.</text>
</comment>
<dbReference type="GO" id="GO:0032979">
    <property type="term" value="P:protein insertion into mitochondrial inner membrane from matrix"/>
    <property type="evidence" value="ECO:0000318"/>
    <property type="project" value="GO_Central"/>
</dbReference>